<dbReference type="Proteomes" id="UP000248012">
    <property type="component" value="Unassembled WGS sequence"/>
</dbReference>
<organism evidence="2 3">
    <name type="scientific">Litorivita pollutaquae</name>
    <dbReference type="NCBI Taxonomy" id="2200892"/>
    <lineage>
        <taxon>Bacteria</taxon>
        <taxon>Pseudomonadati</taxon>
        <taxon>Pseudomonadota</taxon>
        <taxon>Alphaproteobacteria</taxon>
        <taxon>Rhodobacterales</taxon>
        <taxon>Paracoccaceae</taxon>
        <taxon>Litorivita</taxon>
    </lineage>
</organism>
<proteinExistence type="predicted"/>
<gene>
    <name evidence="2" type="ORF">DI396_10680</name>
</gene>
<sequence length="211" mass="22002">MARENLHSRVVAWLKILLPVAALGLLSTLFLLSRSNEPADSIPFAKADLTQRAAEEGMTDASFSGATMRGDMVQFSAATMRPDPVDNRQFLAQAVSSRIALAGGGVINLSATSAQTDGGAVHVVLDEGVVLSSSTGYDITTDQIRADMSMPYLETAGEVVGRGPAGDFTAGKMQLSAPNGTGDAQLLFTQGVRLIYRPAGGSAASPNEDKE</sequence>
<keyword evidence="1" id="KW-0812">Transmembrane</keyword>
<keyword evidence="3" id="KW-1185">Reference proteome</keyword>
<comment type="caution">
    <text evidence="2">The sequence shown here is derived from an EMBL/GenBank/DDBJ whole genome shotgun (WGS) entry which is preliminary data.</text>
</comment>
<reference evidence="2 3" key="1">
    <citation type="submission" date="2018-05" db="EMBL/GenBank/DDBJ databases">
        <title>Oceanovita maritima gen. nov., sp. nov., a marine bacterium in the family Rhodobacteraceae isolated from surface seawater of Lundu port Xiamen, China.</title>
        <authorList>
            <person name="Hetharua B.H."/>
            <person name="Min D."/>
            <person name="Liao H."/>
            <person name="Tian Y."/>
        </authorList>
    </citation>
    <scope>NUCLEOTIDE SEQUENCE [LARGE SCALE GENOMIC DNA]</scope>
    <source>
        <strain evidence="2 3">FSX-11</strain>
    </source>
</reference>
<dbReference type="RefSeq" id="WP_110796203.1">
    <property type="nucleotide sequence ID" value="NZ_KZ826485.1"/>
</dbReference>
<keyword evidence="1" id="KW-1133">Transmembrane helix</keyword>
<name>A0A2V4MPE7_9RHOB</name>
<keyword evidence="1" id="KW-0472">Membrane</keyword>
<evidence type="ECO:0008006" key="4">
    <source>
        <dbReference type="Google" id="ProtNLM"/>
    </source>
</evidence>
<accession>A0A2V4MPE7</accession>
<evidence type="ECO:0000313" key="2">
    <source>
        <dbReference type="EMBL" id="PYC47419.1"/>
    </source>
</evidence>
<dbReference type="EMBL" id="QFVT01000006">
    <property type="protein sequence ID" value="PYC47419.1"/>
    <property type="molecule type" value="Genomic_DNA"/>
</dbReference>
<dbReference type="OrthoDB" id="7871110at2"/>
<feature type="transmembrane region" description="Helical" evidence="1">
    <location>
        <begin position="12"/>
        <end position="32"/>
    </location>
</feature>
<evidence type="ECO:0000256" key="1">
    <source>
        <dbReference type="SAM" id="Phobius"/>
    </source>
</evidence>
<dbReference type="AlphaFoldDB" id="A0A2V4MPE7"/>
<evidence type="ECO:0000313" key="3">
    <source>
        <dbReference type="Proteomes" id="UP000248012"/>
    </source>
</evidence>
<protein>
    <recommendedName>
        <fullName evidence="4">Lipopolysaccharide export system protein LptC</fullName>
    </recommendedName>
</protein>